<dbReference type="InterPro" id="IPR011006">
    <property type="entry name" value="CheY-like_superfamily"/>
</dbReference>
<dbReference type="PRINTS" id="PR00344">
    <property type="entry name" value="BCTRLSENSOR"/>
</dbReference>
<name>A0A931MZ53_9HYPH</name>
<comment type="caution">
    <text evidence="10">The sequence shown here is derived from an EMBL/GenBank/DDBJ whole genome shotgun (WGS) entry which is preliminary data.</text>
</comment>
<dbReference type="SMART" id="SM00448">
    <property type="entry name" value="REC"/>
    <property type="match status" value="1"/>
</dbReference>
<dbReference type="Gene3D" id="3.30.450.20">
    <property type="entry name" value="PAS domain"/>
    <property type="match status" value="1"/>
</dbReference>
<evidence type="ECO:0000256" key="1">
    <source>
        <dbReference type="ARBA" id="ARBA00000085"/>
    </source>
</evidence>
<comment type="catalytic activity">
    <reaction evidence="1">
        <text>ATP + protein L-histidine = ADP + protein N-phospho-L-histidine.</text>
        <dbReference type="EC" id="2.7.13.3"/>
    </reaction>
</comment>
<proteinExistence type="predicted"/>
<evidence type="ECO:0000256" key="5">
    <source>
        <dbReference type="PROSITE-ProRule" id="PRU00169"/>
    </source>
</evidence>
<dbReference type="CDD" id="cd16922">
    <property type="entry name" value="HATPase_EvgS-ArcB-TorS-like"/>
    <property type="match status" value="1"/>
</dbReference>
<feature type="domain" description="Response regulatory" evidence="8">
    <location>
        <begin position="676"/>
        <end position="798"/>
    </location>
</feature>
<dbReference type="EMBL" id="JADZLT010000043">
    <property type="protein sequence ID" value="MBH0237401.1"/>
    <property type="molecule type" value="Genomic_DNA"/>
</dbReference>
<dbReference type="InterPro" id="IPR036890">
    <property type="entry name" value="HATPase_C_sf"/>
</dbReference>
<dbReference type="NCBIfam" id="TIGR00229">
    <property type="entry name" value="sensory_box"/>
    <property type="match status" value="1"/>
</dbReference>
<dbReference type="Pfam" id="PF02518">
    <property type="entry name" value="HATPase_c"/>
    <property type="match status" value="1"/>
</dbReference>
<evidence type="ECO:0000256" key="2">
    <source>
        <dbReference type="ARBA" id="ARBA00012438"/>
    </source>
</evidence>
<dbReference type="CDD" id="cd17546">
    <property type="entry name" value="REC_hyHK_CKI1_RcsC-like"/>
    <property type="match status" value="1"/>
</dbReference>
<dbReference type="SUPFAM" id="SSF47384">
    <property type="entry name" value="Homodimeric domain of signal transducing histidine kinase"/>
    <property type="match status" value="1"/>
</dbReference>
<evidence type="ECO:0000313" key="10">
    <source>
        <dbReference type="EMBL" id="MBH0237401.1"/>
    </source>
</evidence>
<dbReference type="Gene3D" id="3.30.565.10">
    <property type="entry name" value="Histidine kinase-like ATPase, C-terminal domain"/>
    <property type="match status" value="1"/>
</dbReference>
<feature type="domain" description="PAS" evidence="9">
    <location>
        <begin position="99"/>
        <end position="147"/>
    </location>
</feature>
<dbReference type="SUPFAM" id="SSF55874">
    <property type="entry name" value="ATPase domain of HSP90 chaperone/DNA topoisomerase II/histidine kinase"/>
    <property type="match status" value="1"/>
</dbReference>
<dbReference type="Pfam" id="PF08448">
    <property type="entry name" value="PAS_4"/>
    <property type="match status" value="1"/>
</dbReference>
<feature type="modified residue" description="4-aspartylphosphate" evidence="5">
    <location>
        <position position="728"/>
    </location>
</feature>
<keyword evidence="11" id="KW-1185">Reference proteome</keyword>
<gene>
    <name evidence="10" type="ORF">I5731_06170</name>
</gene>
<accession>A0A931MZ53</accession>
<dbReference type="SMART" id="SM00387">
    <property type="entry name" value="HATPase_c"/>
    <property type="match status" value="1"/>
</dbReference>
<protein>
    <recommendedName>
        <fullName evidence="2">histidine kinase</fullName>
        <ecNumber evidence="2">2.7.13.3</ecNumber>
    </recommendedName>
</protein>
<dbReference type="CDD" id="cd00082">
    <property type="entry name" value="HisKA"/>
    <property type="match status" value="1"/>
</dbReference>
<dbReference type="PANTHER" id="PTHR45339">
    <property type="entry name" value="HYBRID SIGNAL TRANSDUCTION HISTIDINE KINASE J"/>
    <property type="match status" value="1"/>
</dbReference>
<dbReference type="Proteomes" id="UP000631694">
    <property type="component" value="Unassembled WGS sequence"/>
</dbReference>
<feature type="domain" description="Histidine kinase" evidence="7">
    <location>
        <begin position="241"/>
        <end position="463"/>
    </location>
</feature>
<dbReference type="InterPro" id="IPR003661">
    <property type="entry name" value="HisK_dim/P_dom"/>
</dbReference>
<dbReference type="InterPro" id="IPR004358">
    <property type="entry name" value="Sig_transdc_His_kin-like_C"/>
</dbReference>
<dbReference type="PANTHER" id="PTHR45339:SF5">
    <property type="entry name" value="HISTIDINE KINASE"/>
    <property type="match status" value="1"/>
</dbReference>
<feature type="transmembrane region" description="Helical" evidence="6">
    <location>
        <begin position="12"/>
        <end position="34"/>
    </location>
</feature>
<dbReference type="FunFam" id="3.30.565.10:FF:000010">
    <property type="entry name" value="Sensor histidine kinase RcsC"/>
    <property type="match status" value="1"/>
</dbReference>
<dbReference type="InterPro" id="IPR003594">
    <property type="entry name" value="HATPase_dom"/>
</dbReference>
<keyword evidence="6" id="KW-0812">Transmembrane</keyword>
<feature type="transmembrane region" description="Helical" evidence="6">
    <location>
        <begin position="46"/>
        <end position="65"/>
    </location>
</feature>
<evidence type="ECO:0000313" key="11">
    <source>
        <dbReference type="Proteomes" id="UP000631694"/>
    </source>
</evidence>
<dbReference type="EC" id="2.7.13.3" evidence="2"/>
<dbReference type="SMART" id="SM00091">
    <property type="entry name" value="PAS"/>
    <property type="match status" value="1"/>
</dbReference>
<evidence type="ECO:0000259" key="7">
    <source>
        <dbReference type="PROSITE" id="PS50109"/>
    </source>
</evidence>
<dbReference type="PROSITE" id="PS50110">
    <property type="entry name" value="RESPONSE_REGULATORY"/>
    <property type="match status" value="1"/>
</dbReference>
<keyword evidence="3 5" id="KW-0597">Phosphoprotein</keyword>
<dbReference type="PROSITE" id="PS50112">
    <property type="entry name" value="PAS"/>
    <property type="match status" value="1"/>
</dbReference>
<dbReference type="FunFam" id="1.10.287.130:FF:000158">
    <property type="entry name" value="Hybrid sensor histidine kinase/response regulator"/>
    <property type="match status" value="1"/>
</dbReference>
<dbReference type="CDD" id="cd00130">
    <property type="entry name" value="PAS"/>
    <property type="match status" value="1"/>
</dbReference>
<dbReference type="Gene3D" id="1.10.287.130">
    <property type="match status" value="1"/>
</dbReference>
<dbReference type="InterPro" id="IPR036097">
    <property type="entry name" value="HisK_dim/P_sf"/>
</dbReference>
<dbReference type="SUPFAM" id="SSF52172">
    <property type="entry name" value="CheY-like"/>
    <property type="match status" value="2"/>
</dbReference>
<evidence type="ECO:0000259" key="8">
    <source>
        <dbReference type="PROSITE" id="PS50110"/>
    </source>
</evidence>
<organism evidence="10 11">
    <name type="scientific">Methylobrevis albus</name>
    <dbReference type="NCBI Taxonomy" id="2793297"/>
    <lineage>
        <taxon>Bacteria</taxon>
        <taxon>Pseudomonadati</taxon>
        <taxon>Pseudomonadota</taxon>
        <taxon>Alphaproteobacteria</taxon>
        <taxon>Hyphomicrobiales</taxon>
        <taxon>Pleomorphomonadaceae</taxon>
        <taxon>Methylobrevis</taxon>
    </lineage>
</organism>
<reference evidence="10" key="1">
    <citation type="submission" date="2020-12" db="EMBL/GenBank/DDBJ databases">
        <title>Methylobrevis albus sp. nov., isolated from fresh water lack sediment.</title>
        <authorList>
            <person name="Zou Q."/>
        </authorList>
    </citation>
    <scope>NUCLEOTIDE SEQUENCE</scope>
    <source>
        <strain evidence="10">L22</strain>
    </source>
</reference>
<evidence type="ECO:0000259" key="9">
    <source>
        <dbReference type="PROSITE" id="PS50112"/>
    </source>
</evidence>
<evidence type="ECO:0000256" key="3">
    <source>
        <dbReference type="ARBA" id="ARBA00022553"/>
    </source>
</evidence>
<dbReference type="Gene3D" id="3.40.50.2300">
    <property type="match status" value="2"/>
</dbReference>
<dbReference type="InterPro" id="IPR001789">
    <property type="entry name" value="Sig_transdc_resp-reg_receiver"/>
</dbReference>
<dbReference type="Pfam" id="PF00512">
    <property type="entry name" value="HisKA"/>
    <property type="match status" value="1"/>
</dbReference>
<dbReference type="GO" id="GO:0000155">
    <property type="term" value="F:phosphorelay sensor kinase activity"/>
    <property type="evidence" value="ECO:0007669"/>
    <property type="project" value="InterPro"/>
</dbReference>
<dbReference type="SMART" id="SM00388">
    <property type="entry name" value="HisKA"/>
    <property type="match status" value="1"/>
</dbReference>
<dbReference type="PROSITE" id="PS50109">
    <property type="entry name" value="HIS_KIN"/>
    <property type="match status" value="1"/>
</dbReference>
<evidence type="ECO:0000256" key="4">
    <source>
        <dbReference type="ARBA" id="ARBA00023012"/>
    </source>
</evidence>
<dbReference type="InterPro" id="IPR000014">
    <property type="entry name" value="PAS"/>
</dbReference>
<dbReference type="InterPro" id="IPR013656">
    <property type="entry name" value="PAS_4"/>
</dbReference>
<keyword evidence="6" id="KW-1133">Transmembrane helix</keyword>
<dbReference type="AlphaFoldDB" id="A0A931MZ53"/>
<evidence type="ECO:0000256" key="6">
    <source>
        <dbReference type="SAM" id="Phobius"/>
    </source>
</evidence>
<keyword evidence="6" id="KW-0472">Membrane</keyword>
<dbReference type="Pfam" id="PF00072">
    <property type="entry name" value="Response_reg"/>
    <property type="match status" value="1"/>
</dbReference>
<keyword evidence="4" id="KW-0902">Two-component regulatory system</keyword>
<dbReference type="RefSeq" id="WP_197310498.1">
    <property type="nucleotide sequence ID" value="NZ_JADZLT010000043.1"/>
</dbReference>
<sequence>MADADHGAVRRIGSIALGSGLLVAAVVLILAPWLARSSGPAPVSGLLAGAVFCAVAGAVAVWLAVRRLARALVAARQARDASREALERVTDELWEVRDREAHLASVVAASGDAVVHRTRAGEILDANGAFAQLFGLDAAEVAGRSLFTLLGGELAEAGDGGERGGREAARRSLPARDIPVDTALGTRWLSWTETTVDERDGGVIQSIGRDVTERKATEAALSIARDQAEAASDAKSRFLAMVSHEIRTPLNGILGMTNLLQQTALTSEQMTYAKAIETSGDALLLLIDDLLDFSKIEAGRLDLVPESTDVAATVEQLCELLAPRAYAKGIELAAYVDPKLGGAVMLDPVRLRQVLFNLIGNGIKFTAEGGVAIEVLRRDDSAPNRIRLLFQVRDTGIGVDDADAERIFREFEQADPGPARAFGGTGLGLAIARRLVRLMGGEIRLDSAVGAGACFSFEIAADADLAALPAPPPAVVAAPPIGGARHAQHLLARAIAEGRLDARGDAPGDGGVAAFAAMPAPARPAVPALHPEPQLLGGRLVALVSHALIEGPLVLRRLFDHGADVLLLTQQELEAGLVGRRDVDVVLVDSGAGDPLALIERVRTVTVAPVGIMIDPRGRSELPGLMEAGYGAYLVKPVRTASLLRAVRSLLGETDFEPAADLVAAPASAEPMAARRVLLCDDNEINALLGRGLIEKLGHQVVVAGDGRHAVAAVEDAAPGGFDIVFMDLHMPEVDGFEAARRIRAFEAGHMGRRTPIVALTADLMAERHARAEADLFDAWLAKPLQPDALRGAMRTLTASLGEVAPPGN</sequence>
<dbReference type="InterPro" id="IPR035965">
    <property type="entry name" value="PAS-like_dom_sf"/>
</dbReference>
<dbReference type="InterPro" id="IPR005467">
    <property type="entry name" value="His_kinase_dom"/>
</dbReference>
<dbReference type="SUPFAM" id="SSF55785">
    <property type="entry name" value="PYP-like sensor domain (PAS domain)"/>
    <property type="match status" value="1"/>
</dbReference>